<feature type="compositionally biased region" description="Low complexity" evidence="1">
    <location>
        <begin position="23"/>
        <end position="46"/>
    </location>
</feature>
<dbReference type="AlphaFoldDB" id="A0AA40CBK1"/>
<sequence length="123" mass="12687">MATNYNNTIPANTGNNIVPGITGSTAPTHTSTTNTGITSTAGPTPGSTGGENTGERVARGIKGIVAQGHGITESLRGNINSGIDTLVGDTEKLPRDEAVARAGDREVLNKEFEKKGTVHKNFN</sequence>
<accession>A0AA40CBK1</accession>
<evidence type="ECO:0000313" key="3">
    <source>
        <dbReference type="Proteomes" id="UP001175000"/>
    </source>
</evidence>
<name>A0AA40CBK1_9PEZI</name>
<comment type="caution">
    <text evidence="2">The sequence shown here is derived from an EMBL/GenBank/DDBJ whole genome shotgun (WGS) entry which is preliminary data.</text>
</comment>
<reference evidence="2" key="1">
    <citation type="submission" date="2023-06" db="EMBL/GenBank/DDBJ databases">
        <title>Genome-scale phylogeny and comparative genomics of the fungal order Sordariales.</title>
        <authorList>
            <consortium name="Lawrence Berkeley National Laboratory"/>
            <person name="Hensen N."/>
            <person name="Bonometti L."/>
            <person name="Westerberg I."/>
            <person name="Brannstrom I.O."/>
            <person name="Guillou S."/>
            <person name="Cros-Aarteil S."/>
            <person name="Calhoun S."/>
            <person name="Haridas S."/>
            <person name="Kuo A."/>
            <person name="Mondo S."/>
            <person name="Pangilinan J."/>
            <person name="Riley R."/>
            <person name="Labutti K."/>
            <person name="Andreopoulos B."/>
            <person name="Lipzen A."/>
            <person name="Chen C."/>
            <person name="Yanf M."/>
            <person name="Daum C."/>
            <person name="Ng V."/>
            <person name="Clum A."/>
            <person name="Steindorff A."/>
            <person name="Ohm R."/>
            <person name="Martin F."/>
            <person name="Silar P."/>
            <person name="Natvig D."/>
            <person name="Lalanne C."/>
            <person name="Gautier V."/>
            <person name="Ament-Velasquez S.L."/>
            <person name="Kruys A."/>
            <person name="Hutchinson M.I."/>
            <person name="Powell A.J."/>
            <person name="Barry K."/>
            <person name="Miller A.N."/>
            <person name="Grigoriev I.V."/>
            <person name="Debuchy R."/>
            <person name="Gladieux P."/>
            <person name="Thoren M.H."/>
            <person name="Johannesson H."/>
        </authorList>
    </citation>
    <scope>NUCLEOTIDE SEQUENCE</scope>
    <source>
        <strain evidence="2">CBS 606.72</strain>
    </source>
</reference>
<evidence type="ECO:0000313" key="2">
    <source>
        <dbReference type="EMBL" id="KAK0631328.1"/>
    </source>
</evidence>
<protein>
    <submittedName>
        <fullName evidence="2">Uncharacterized protein</fullName>
    </submittedName>
</protein>
<keyword evidence="3" id="KW-1185">Reference proteome</keyword>
<gene>
    <name evidence="2" type="ORF">B0T14DRAFT_501508</name>
</gene>
<organism evidence="2 3">
    <name type="scientific">Immersiella caudata</name>
    <dbReference type="NCBI Taxonomy" id="314043"/>
    <lineage>
        <taxon>Eukaryota</taxon>
        <taxon>Fungi</taxon>
        <taxon>Dikarya</taxon>
        <taxon>Ascomycota</taxon>
        <taxon>Pezizomycotina</taxon>
        <taxon>Sordariomycetes</taxon>
        <taxon>Sordariomycetidae</taxon>
        <taxon>Sordariales</taxon>
        <taxon>Lasiosphaeriaceae</taxon>
        <taxon>Immersiella</taxon>
    </lineage>
</organism>
<evidence type="ECO:0000256" key="1">
    <source>
        <dbReference type="SAM" id="MobiDB-lite"/>
    </source>
</evidence>
<proteinExistence type="predicted"/>
<dbReference type="EMBL" id="JAULSU010000001">
    <property type="protein sequence ID" value="KAK0631328.1"/>
    <property type="molecule type" value="Genomic_DNA"/>
</dbReference>
<feature type="region of interest" description="Disordered" evidence="1">
    <location>
        <begin position="23"/>
        <end position="54"/>
    </location>
</feature>
<dbReference type="Proteomes" id="UP001175000">
    <property type="component" value="Unassembled WGS sequence"/>
</dbReference>